<dbReference type="InterPro" id="IPR031803">
    <property type="entry name" value="BAT_GAF/HTH-assoc"/>
</dbReference>
<comment type="caution">
    <text evidence="5">The sequence shown here is derived from an EMBL/GenBank/DDBJ whole genome shotgun (WGS) entry which is preliminary data.</text>
</comment>
<dbReference type="Proteomes" id="UP000075321">
    <property type="component" value="Unassembled WGS sequence"/>
</dbReference>
<dbReference type="PATRIC" id="fig|1008153.3.peg.1611"/>
<evidence type="ECO:0000256" key="2">
    <source>
        <dbReference type="ARBA" id="ARBA00023163"/>
    </source>
</evidence>
<dbReference type="InterPro" id="IPR007050">
    <property type="entry name" value="HTH_bacterioopsin"/>
</dbReference>
<keyword evidence="6" id="KW-1185">Reference proteome</keyword>
<evidence type="ECO:0000256" key="1">
    <source>
        <dbReference type="ARBA" id="ARBA00023015"/>
    </source>
</evidence>
<feature type="domain" description="Bacterioopsin transcriptional activator GAF and HTH associated" evidence="4">
    <location>
        <begin position="5"/>
        <end position="143"/>
    </location>
</feature>
<dbReference type="PANTHER" id="PTHR34236:SF1">
    <property type="entry name" value="DIMETHYL SULFOXIDE REDUCTASE TRANSCRIPTIONAL ACTIVATOR"/>
    <property type="match status" value="1"/>
</dbReference>
<keyword evidence="2" id="KW-0804">Transcription</keyword>
<reference evidence="5 6" key="1">
    <citation type="submission" date="2016-02" db="EMBL/GenBank/DDBJ databases">
        <title>Genome sequence of Halalkalicoccus paucihalophilus DSM 24557.</title>
        <authorList>
            <person name="Poehlein A."/>
            <person name="Daniel R."/>
        </authorList>
    </citation>
    <scope>NUCLEOTIDE SEQUENCE [LARGE SCALE GENOMIC DNA]</scope>
    <source>
        <strain evidence="5 6">DSM 24557</strain>
    </source>
</reference>
<proteinExistence type="predicted"/>
<evidence type="ECO:0000313" key="5">
    <source>
        <dbReference type="EMBL" id="KYH26492.1"/>
    </source>
</evidence>
<dbReference type="Pfam" id="PF15915">
    <property type="entry name" value="BAT"/>
    <property type="match status" value="1"/>
</dbReference>
<dbReference type="EMBL" id="LTAZ01000004">
    <property type="protein sequence ID" value="KYH26492.1"/>
    <property type="molecule type" value="Genomic_DNA"/>
</dbReference>
<organism evidence="5 6">
    <name type="scientific">Halalkalicoccus paucihalophilus</name>
    <dbReference type="NCBI Taxonomy" id="1008153"/>
    <lineage>
        <taxon>Archaea</taxon>
        <taxon>Methanobacteriati</taxon>
        <taxon>Methanobacteriota</taxon>
        <taxon>Stenosarchaea group</taxon>
        <taxon>Halobacteria</taxon>
        <taxon>Halobacteriales</taxon>
        <taxon>Halococcaceae</taxon>
        <taxon>Halalkalicoccus</taxon>
    </lineage>
</organism>
<name>A0A151AG09_9EURY</name>
<keyword evidence="1" id="KW-0805">Transcription regulation</keyword>
<dbReference type="RefSeq" id="WP_066381249.1">
    <property type="nucleotide sequence ID" value="NZ_LTAZ01000004.1"/>
</dbReference>
<dbReference type="AlphaFoldDB" id="A0A151AG09"/>
<dbReference type="Pfam" id="PF04967">
    <property type="entry name" value="HTH_10"/>
    <property type="match status" value="1"/>
</dbReference>
<evidence type="ECO:0000259" key="4">
    <source>
        <dbReference type="Pfam" id="PF15915"/>
    </source>
</evidence>
<feature type="domain" description="HTH bat-type" evidence="3">
    <location>
        <begin position="156"/>
        <end position="207"/>
    </location>
</feature>
<evidence type="ECO:0000259" key="3">
    <source>
        <dbReference type="Pfam" id="PF04967"/>
    </source>
</evidence>
<sequence length="226" mass="25281">MVSIIEFRIPLDRFALATTFEAVAELDVEAERFAVQATNSVIPFVRVETDDFEAFERALAVDPSVEAASCIADYGDERLYRMEWGDDVGFVLDLLLEEDGAITALRTGGEAWEFRLMCPEHHSLSEIYAFCEENGLTLSVDAIYEPDSSDGSEHGLTDSQHASLVKAKEMGYYDVPREVSLSDLSDALGVSHQALSERLRRGHGRLIERTLRSYDDRTNGPIRPEQ</sequence>
<evidence type="ECO:0000313" key="6">
    <source>
        <dbReference type="Proteomes" id="UP000075321"/>
    </source>
</evidence>
<protein>
    <submittedName>
        <fullName evidence="5">HTH DNA binding domain protein</fullName>
    </submittedName>
</protein>
<dbReference type="PANTHER" id="PTHR34236">
    <property type="entry name" value="DIMETHYL SULFOXIDE REDUCTASE TRANSCRIPTIONAL ACTIVATOR"/>
    <property type="match status" value="1"/>
</dbReference>
<dbReference type="OrthoDB" id="202021at2157"/>
<accession>A0A151AG09</accession>
<gene>
    <name evidence="5" type="ORF">HAPAU_15900</name>
</gene>